<dbReference type="Gene3D" id="3.40.50.1820">
    <property type="entry name" value="alpha/beta hydrolase"/>
    <property type="match status" value="1"/>
</dbReference>
<dbReference type="SUPFAM" id="SSF53474">
    <property type="entry name" value="alpha/beta-Hydrolases"/>
    <property type="match status" value="1"/>
</dbReference>
<evidence type="ECO:0000259" key="2">
    <source>
        <dbReference type="Pfam" id="PF07859"/>
    </source>
</evidence>
<dbReference type="EMBL" id="OBEG01000006">
    <property type="protein sequence ID" value="SNY88384.1"/>
    <property type="molecule type" value="Genomic_DNA"/>
</dbReference>
<dbReference type="InterPro" id="IPR013094">
    <property type="entry name" value="AB_hydrolase_3"/>
</dbReference>
<accession>A0A285LTW9</accession>
<sequence length="354" mass="38076">MVSTTSRVTSARHPKALTLSERVQRAAFIALGHLPPRLLNSLAPAPTNADGDRMAPEIAAVMKLAEAAGDFSDGSVAEARELVEDEGRIYAEHFPPFVIDEDLELPGGLRATRYRATAESRGIVLFFHGGGFVLGSRASYDGPARLIAELAGVDVVSVEYRLAPEAPFPAAVEDALAAWRFTVDKAAEWGHRADRIVLLGDSAGANLCAVLAHQLRGAAVQPALQVLMYPVTDVGSELGSRTEFSDNPALTSKQIRWFTEQYVPDHRDRTDPRVSPLRDEDLSGLPPTVVTVAGFDPLRDEAIAYATRLRASGVPTRLLREGGLVHGYISMTKFSPASRAAVDRVVDAVADAFN</sequence>
<dbReference type="OrthoDB" id="3181909at2"/>
<protein>
    <submittedName>
        <fullName evidence="3">Acetyl esterase</fullName>
    </submittedName>
</protein>
<dbReference type="InterPro" id="IPR050300">
    <property type="entry name" value="GDXG_lipolytic_enzyme"/>
</dbReference>
<evidence type="ECO:0000313" key="4">
    <source>
        <dbReference type="Proteomes" id="UP000219565"/>
    </source>
</evidence>
<keyword evidence="1" id="KW-0378">Hydrolase</keyword>
<dbReference type="AlphaFoldDB" id="A0A285LTW9"/>
<dbReference type="RefSeq" id="WP_097247316.1">
    <property type="nucleotide sequence ID" value="NZ_OBEG01000006.1"/>
</dbReference>
<name>A0A285LTW9_9NOCA</name>
<reference evidence="3 4" key="1">
    <citation type="submission" date="2017-09" db="EMBL/GenBank/DDBJ databases">
        <authorList>
            <person name="Ehlers B."/>
            <person name="Leendertz F.H."/>
        </authorList>
    </citation>
    <scope>NUCLEOTIDE SEQUENCE [LARGE SCALE GENOMIC DNA]</scope>
    <source>
        <strain evidence="3 4">DSM 45537</strain>
    </source>
</reference>
<evidence type="ECO:0000313" key="3">
    <source>
        <dbReference type="EMBL" id="SNY88384.1"/>
    </source>
</evidence>
<dbReference type="PANTHER" id="PTHR48081:SF8">
    <property type="entry name" value="ALPHA_BETA HYDROLASE FOLD-3 DOMAIN-CONTAINING PROTEIN-RELATED"/>
    <property type="match status" value="1"/>
</dbReference>
<dbReference type="Pfam" id="PF07859">
    <property type="entry name" value="Abhydrolase_3"/>
    <property type="match status" value="1"/>
</dbReference>
<proteinExistence type="predicted"/>
<dbReference type="PANTHER" id="PTHR48081">
    <property type="entry name" value="AB HYDROLASE SUPERFAMILY PROTEIN C4A8.06C"/>
    <property type="match status" value="1"/>
</dbReference>
<evidence type="ECO:0000256" key="1">
    <source>
        <dbReference type="ARBA" id="ARBA00022801"/>
    </source>
</evidence>
<organism evidence="3 4">
    <name type="scientific">Nocardia amikacinitolerans</name>
    <dbReference type="NCBI Taxonomy" id="756689"/>
    <lineage>
        <taxon>Bacteria</taxon>
        <taxon>Bacillati</taxon>
        <taxon>Actinomycetota</taxon>
        <taxon>Actinomycetes</taxon>
        <taxon>Mycobacteriales</taxon>
        <taxon>Nocardiaceae</taxon>
        <taxon>Nocardia</taxon>
    </lineage>
</organism>
<keyword evidence="4" id="KW-1185">Reference proteome</keyword>
<gene>
    <name evidence="3" type="ORF">SAMN04244553_5356</name>
</gene>
<dbReference type="InterPro" id="IPR029058">
    <property type="entry name" value="AB_hydrolase_fold"/>
</dbReference>
<dbReference type="GO" id="GO:0016787">
    <property type="term" value="F:hydrolase activity"/>
    <property type="evidence" value="ECO:0007669"/>
    <property type="project" value="UniProtKB-KW"/>
</dbReference>
<feature type="domain" description="Alpha/beta hydrolase fold-3" evidence="2">
    <location>
        <begin position="124"/>
        <end position="329"/>
    </location>
</feature>
<dbReference type="Proteomes" id="UP000219565">
    <property type="component" value="Unassembled WGS sequence"/>
</dbReference>